<dbReference type="GO" id="GO:0042941">
    <property type="term" value="P:D-alanine transmembrane transport"/>
    <property type="evidence" value="ECO:0007669"/>
    <property type="project" value="TreeGrafter"/>
</dbReference>
<sequence length="251" mass="28267">MLEVQNLSMRFGGLLAVDQVSVDVREHEIVSIIGPNGAGKTTVFNCISGFYKPTGGKILFQGQEIQGKPDYKISRLGMVRTFQHVRLFSKMTVVENLLVAQHRHLNTNLFAGLLKTPDYREREKKSLERARYWLDRVGLLEMANWEAGNLAYGQQRRLEIARCMVTEPQLLMLDEPAAGLNPAETKELDQLIVSLKEDYNVSVLLIEHDMSLVMGISDRINVINQGRPLASGTPEEIRQNDDVIKAYLGEA</sequence>
<dbReference type="Pfam" id="PF00005">
    <property type="entry name" value="ABC_tran"/>
    <property type="match status" value="1"/>
</dbReference>
<reference evidence="7 8" key="1">
    <citation type="submission" date="2018-06" db="EMBL/GenBank/DDBJ databases">
        <title>Freshwater and sediment microbial communities from various areas in North America, analyzing microbe dynamics in response to fracking.</title>
        <authorList>
            <person name="Lamendella R."/>
        </authorList>
    </citation>
    <scope>NUCLEOTIDE SEQUENCE [LARGE SCALE GENOMIC DNA]</scope>
    <source>
        <strain evidence="7 8">114J</strain>
    </source>
</reference>
<dbReference type="PROSITE" id="PS00211">
    <property type="entry name" value="ABC_TRANSPORTER_1"/>
    <property type="match status" value="1"/>
</dbReference>
<dbReference type="GO" id="GO:1903805">
    <property type="term" value="P:L-valine import across plasma membrane"/>
    <property type="evidence" value="ECO:0007669"/>
    <property type="project" value="TreeGrafter"/>
</dbReference>
<keyword evidence="2" id="KW-0813">Transport</keyword>
<dbReference type="GO" id="GO:0015808">
    <property type="term" value="P:L-alanine transport"/>
    <property type="evidence" value="ECO:0007669"/>
    <property type="project" value="TreeGrafter"/>
</dbReference>
<dbReference type="EMBL" id="QNRO01000002">
    <property type="protein sequence ID" value="RBP33436.1"/>
    <property type="molecule type" value="Genomic_DNA"/>
</dbReference>
<dbReference type="Gene3D" id="3.40.50.300">
    <property type="entry name" value="P-loop containing nucleotide triphosphate hydrolases"/>
    <property type="match status" value="1"/>
</dbReference>
<keyword evidence="4 7" id="KW-0067">ATP-binding</keyword>
<dbReference type="Pfam" id="PF12399">
    <property type="entry name" value="BCA_ABC_TP_C"/>
    <property type="match status" value="1"/>
</dbReference>
<keyword evidence="5" id="KW-0029">Amino-acid transport</keyword>
<dbReference type="Proteomes" id="UP000252995">
    <property type="component" value="Unassembled WGS sequence"/>
</dbReference>
<dbReference type="GO" id="GO:0005304">
    <property type="term" value="F:L-valine transmembrane transporter activity"/>
    <property type="evidence" value="ECO:0007669"/>
    <property type="project" value="TreeGrafter"/>
</dbReference>
<dbReference type="PANTHER" id="PTHR45772">
    <property type="entry name" value="CONSERVED COMPONENT OF ABC TRANSPORTER FOR NATURAL AMINO ACIDS-RELATED"/>
    <property type="match status" value="1"/>
</dbReference>
<comment type="similarity">
    <text evidence="1">Belongs to the ABC transporter superfamily.</text>
</comment>
<dbReference type="OrthoDB" id="5866165at2"/>
<evidence type="ECO:0000313" key="7">
    <source>
        <dbReference type="EMBL" id="RBP33436.1"/>
    </source>
</evidence>
<dbReference type="InterPro" id="IPR051120">
    <property type="entry name" value="ABC_AA/LPS_Transport"/>
</dbReference>
<dbReference type="SUPFAM" id="SSF52540">
    <property type="entry name" value="P-loop containing nucleoside triphosphate hydrolases"/>
    <property type="match status" value="1"/>
</dbReference>
<dbReference type="STRING" id="379482.SAMN04487961_3326"/>
<dbReference type="InterPro" id="IPR003593">
    <property type="entry name" value="AAA+_ATPase"/>
</dbReference>
<dbReference type="InterPro" id="IPR017871">
    <property type="entry name" value="ABC_transporter-like_CS"/>
</dbReference>
<evidence type="ECO:0000256" key="5">
    <source>
        <dbReference type="ARBA" id="ARBA00022970"/>
    </source>
</evidence>
<dbReference type="InterPro" id="IPR027417">
    <property type="entry name" value="P-loop_NTPase"/>
</dbReference>
<dbReference type="CDD" id="cd03219">
    <property type="entry name" value="ABC_Mj1267_LivG_branched"/>
    <property type="match status" value="1"/>
</dbReference>
<name>A0A366GXH7_9GAMM</name>
<dbReference type="RefSeq" id="WP_113861471.1">
    <property type="nucleotide sequence ID" value="NZ_QNRO01000002.1"/>
</dbReference>
<dbReference type="GO" id="GO:0016887">
    <property type="term" value="F:ATP hydrolysis activity"/>
    <property type="evidence" value="ECO:0007669"/>
    <property type="project" value="InterPro"/>
</dbReference>
<dbReference type="InterPro" id="IPR003439">
    <property type="entry name" value="ABC_transporter-like_ATP-bd"/>
</dbReference>
<dbReference type="NCBIfam" id="NF008449">
    <property type="entry name" value="PRK11300.1"/>
    <property type="match status" value="1"/>
</dbReference>
<dbReference type="SMART" id="SM00382">
    <property type="entry name" value="AAA"/>
    <property type="match status" value="1"/>
</dbReference>
<accession>A0A366GXH7</accession>
<keyword evidence="3" id="KW-0547">Nucleotide-binding</keyword>
<dbReference type="PANTHER" id="PTHR45772:SF11">
    <property type="entry name" value="HIGH-AFFINITY BRANCHED-CHAIN AMINO ACID TRANSPORT ATP-BINDING PROTEIN LIVG"/>
    <property type="match status" value="1"/>
</dbReference>
<dbReference type="GO" id="GO:0005524">
    <property type="term" value="F:ATP binding"/>
    <property type="evidence" value="ECO:0007669"/>
    <property type="project" value="UniProtKB-KW"/>
</dbReference>
<dbReference type="GO" id="GO:1903806">
    <property type="term" value="P:L-isoleucine import across plasma membrane"/>
    <property type="evidence" value="ECO:0007669"/>
    <property type="project" value="TreeGrafter"/>
</dbReference>
<evidence type="ECO:0000256" key="1">
    <source>
        <dbReference type="ARBA" id="ARBA00005417"/>
    </source>
</evidence>
<dbReference type="PROSITE" id="PS50893">
    <property type="entry name" value="ABC_TRANSPORTER_2"/>
    <property type="match status" value="1"/>
</dbReference>
<proteinExistence type="inferred from homology"/>
<feature type="domain" description="ABC transporter" evidence="6">
    <location>
        <begin position="2"/>
        <end position="250"/>
    </location>
</feature>
<dbReference type="InterPro" id="IPR032823">
    <property type="entry name" value="BCA_ABC_TP_C"/>
</dbReference>
<dbReference type="GO" id="GO:0005886">
    <property type="term" value="C:plasma membrane"/>
    <property type="evidence" value="ECO:0007669"/>
    <property type="project" value="TreeGrafter"/>
</dbReference>
<dbReference type="GO" id="GO:0015188">
    <property type="term" value="F:L-isoleucine transmembrane transporter activity"/>
    <property type="evidence" value="ECO:0007669"/>
    <property type="project" value="TreeGrafter"/>
</dbReference>
<organism evidence="7 8">
    <name type="scientific">Marinobacter pelagius</name>
    <dbReference type="NCBI Taxonomy" id="379482"/>
    <lineage>
        <taxon>Bacteria</taxon>
        <taxon>Pseudomonadati</taxon>
        <taxon>Pseudomonadota</taxon>
        <taxon>Gammaproteobacteria</taxon>
        <taxon>Pseudomonadales</taxon>
        <taxon>Marinobacteraceae</taxon>
        <taxon>Marinobacter</taxon>
    </lineage>
</organism>
<protein>
    <submittedName>
        <fullName evidence="7">L-leucine ABC transporter ATP-binding protein /L-isoleucine ABC transporter ATP-binding protein /L-valine ABC transporter ATP-binding protein</fullName>
    </submittedName>
</protein>
<evidence type="ECO:0000256" key="2">
    <source>
        <dbReference type="ARBA" id="ARBA00022448"/>
    </source>
</evidence>
<gene>
    <name evidence="7" type="ORF">DET50_102251</name>
</gene>
<comment type="caution">
    <text evidence="7">The sequence shown here is derived from an EMBL/GenBank/DDBJ whole genome shotgun (WGS) entry which is preliminary data.</text>
</comment>
<evidence type="ECO:0000256" key="3">
    <source>
        <dbReference type="ARBA" id="ARBA00022741"/>
    </source>
</evidence>
<dbReference type="FunFam" id="3.40.50.300:FF:000317">
    <property type="entry name" value="Amino acid ABC transporter ATP-binding protein"/>
    <property type="match status" value="1"/>
</dbReference>
<evidence type="ECO:0000259" key="6">
    <source>
        <dbReference type="PROSITE" id="PS50893"/>
    </source>
</evidence>
<dbReference type="GO" id="GO:0015192">
    <property type="term" value="F:L-phenylalanine transmembrane transporter activity"/>
    <property type="evidence" value="ECO:0007669"/>
    <property type="project" value="TreeGrafter"/>
</dbReference>
<evidence type="ECO:0000256" key="4">
    <source>
        <dbReference type="ARBA" id="ARBA00022840"/>
    </source>
</evidence>
<evidence type="ECO:0000313" key="8">
    <source>
        <dbReference type="Proteomes" id="UP000252995"/>
    </source>
</evidence>
<dbReference type="AlphaFoldDB" id="A0A366GXH7"/>